<reference evidence="1 2" key="1">
    <citation type="submission" date="2020-03" db="EMBL/GenBank/DDBJ databases">
        <title>Sphingomonas sp. nov., isolated from fish.</title>
        <authorList>
            <person name="Hyun D.-W."/>
            <person name="Bae J.-W."/>
        </authorList>
    </citation>
    <scope>NUCLEOTIDE SEQUENCE [LARGE SCALE GENOMIC DNA]</scope>
    <source>
        <strain evidence="1 2">HDW15B</strain>
    </source>
</reference>
<dbReference type="Proteomes" id="UP000503222">
    <property type="component" value="Chromosome"/>
</dbReference>
<protein>
    <submittedName>
        <fullName evidence="1">Uncharacterized protein</fullName>
    </submittedName>
</protein>
<dbReference type="KEGG" id="spii:G7077_05110"/>
<evidence type="ECO:0000313" key="1">
    <source>
        <dbReference type="EMBL" id="QIK78377.1"/>
    </source>
</evidence>
<name>A0A6G7YNS0_9SPHN</name>
<accession>A0A6G7YNS0</accession>
<keyword evidence="2" id="KW-1185">Reference proteome</keyword>
<sequence length="149" mass="16754">MNHLEEIGLTLSSGAVVLWPFSHEISRFRINPTQFENKVIDYWQLAKAALIGVNASFCDSFDDTDRQLFVEVSRAQVELYRALNRPKAMLRRELPLTIAYLTVGAAFAIAKRPVPDLPSLIDAEKQRAESPLEIRSSRNSIGGILVRSK</sequence>
<proteinExistence type="predicted"/>
<dbReference type="RefSeq" id="WP_166410771.1">
    <property type="nucleotide sequence ID" value="NZ_CP049869.1"/>
</dbReference>
<organism evidence="1 2">
    <name type="scientific">Sphingomonas piscis</name>
    <dbReference type="NCBI Taxonomy" id="2714943"/>
    <lineage>
        <taxon>Bacteria</taxon>
        <taxon>Pseudomonadati</taxon>
        <taxon>Pseudomonadota</taxon>
        <taxon>Alphaproteobacteria</taxon>
        <taxon>Sphingomonadales</taxon>
        <taxon>Sphingomonadaceae</taxon>
        <taxon>Sphingomonas</taxon>
    </lineage>
</organism>
<dbReference type="AlphaFoldDB" id="A0A6G7YNS0"/>
<evidence type="ECO:0000313" key="2">
    <source>
        <dbReference type="Proteomes" id="UP000503222"/>
    </source>
</evidence>
<gene>
    <name evidence="1" type="ORF">G7077_05110</name>
</gene>
<dbReference type="EMBL" id="CP049869">
    <property type="protein sequence ID" value="QIK78377.1"/>
    <property type="molecule type" value="Genomic_DNA"/>
</dbReference>